<evidence type="ECO:0000313" key="2">
    <source>
        <dbReference type="Proteomes" id="UP000095495"/>
    </source>
</evidence>
<organism evidence="1 2">
    <name type="scientific">Roseburia faecis</name>
    <dbReference type="NCBI Taxonomy" id="301302"/>
    <lineage>
        <taxon>Bacteria</taxon>
        <taxon>Bacillati</taxon>
        <taxon>Bacillota</taxon>
        <taxon>Clostridia</taxon>
        <taxon>Lachnospirales</taxon>
        <taxon>Lachnospiraceae</taxon>
        <taxon>Roseburia</taxon>
    </lineage>
</organism>
<evidence type="ECO:0000313" key="1">
    <source>
        <dbReference type="EMBL" id="CUM87434.1"/>
    </source>
</evidence>
<gene>
    <name evidence="1" type="ORF">ERS852420_01235</name>
</gene>
<name>A0A173SAA5_9FIRM</name>
<dbReference type="Proteomes" id="UP000095495">
    <property type="component" value="Unassembled WGS sequence"/>
</dbReference>
<reference evidence="1 2" key="1">
    <citation type="submission" date="2015-09" db="EMBL/GenBank/DDBJ databases">
        <authorList>
            <consortium name="Pathogen Informatics"/>
        </authorList>
    </citation>
    <scope>NUCLEOTIDE SEQUENCE [LARGE SCALE GENOMIC DNA]</scope>
    <source>
        <strain evidence="1 2">2789STDY5608863</strain>
    </source>
</reference>
<dbReference type="AlphaFoldDB" id="A0A173SAA5"/>
<dbReference type="EMBL" id="CYXV01000004">
    <property type="protein sequence ID" value="CUM87434.1"/>
    <property type="molecule type" value="Genomic_DNA"/>
</dbReference>
<sequence length="62" mass="7168">MIRVHAAVERNTNSAVERINKFQILKYKFPVSEKLIPGFFKKKNQNRIRPCGLVHTDVAAMI</sequence>
<protein>
    <submittedName>
        <fullName evidence="1">Uncharacterized protein</fullName>
    </submittedName>
</protein>
<accession>A0A173SAA5</accession>
<proteinExistence type="predicted"/>